<comment type="caution">
    <text evidence="2">The sequence shown here is derived from an EMBL/GenBank/DDBJ whole genome shotgun (WGS) entry which is preliminary data.</text>
</comment>
<evidence type="ECO:0000313" key="3">
    <source>
        <dbReference type="Proteomes" id="UP000475532"/>
    </source>
</evidence>
<keyword evidence="1" id="KW-1133">Transmembrane helix</keyword>
<dbReference type="EMBL" id="JAAGLI010000056">
    <property type="protein sequence ID" value="NEA21280.1"/>
    <property type="molecule type" value="Genomic_DNA"/>
</dbReference>
<keyword evidence="1" id="KW-0812">Transmembrane</keyword>
<organism evidence="2 3">
    <name type="scientific">Actinomadura bangladeshensis</name>
    <dbReference type="NCBI Taxonomy" id="453573"/>
    <lineage>
        <taxon>Bacteria</taxon>
        <taxon>Bacillati</taxon>
        <taxon>Actinomycetota</taxon>
        <taxon>Actinomycetes</taxon>
        <taxon>Streptosporangiales</taxon>
        <taxon>Thermomonosporaceae</taxon>
        <taxon>Actinomadura</taxon>
    </lineage>
</organism>
<gene>
    <name evidence="2" type="ORF">G3I70_02040</name>
</gene>
<proteinExistence type="predicted"/>
<feature type="transmembrane region" description="Helical" evidence="1">
    <location>
        <begin position="140"/>
        <end position="161"/>
    </location>
</feature>
<feature type="transmembrane region" description="Helical" evidence="1">
    <location>
        <begin position="105"/>
        <end position="128"/>
    </location>
</feature>
<evidence type="ECO:0000256" key="1">
    <source>
        <dbReference type="SAM" id="Phobius"/>
    </source>
</evidence>
<dbReference type="RefSeq" id="WP_163052936.1">
    <property type="nucleotide sequence ID" value="NZ_JAAGLI010000056.1"/>
</dbReference>
<feature type="transmembrane region" description="Helical" evidence="1">
    <location>
        <begin position="168"/>
        <end position="189"/>
    </location>
</feature>
<reference evidence="2 3" key="1">
    <citation type="submission" date="2020-01" db="EMBL/GenBank/DDBJ databases">
        <title>Insect and environment-associated Actinomycetes.</title>
        <authorList>
            <person name="Currrie C."/>
            <person name="Chevrette M."/>
            <person name="Carlson C."/>
            <person name="Stubbendieck R."/>
            <person name="Wendt-Pienkowski E."/>
        </authorList>
    </citation>
    <scope>NUCLEOTIDE SEQUENCE [LARGE SCALE GENOMIC DNA]</scope>
    <source>
        <strain evidence="2 3">SID10258</strain>
    </source>
</reference>
<keyword evidence="1" id="KW-0472">Membrane</keyword>
<evidence type="ECO:0000313" key="2">
    <source>
        <dbReference type="EMBL" id="NEA21280.1"/>
    </source>
</evidence>
<sequence length="283" mass="30792">MFDEMSRMEAVDYSAGQLAKVKMDIFRRVQRSTLLVLILSPVGLLLIAVARLLIVSNYNPTTANAIVSSGGYVDTLLSTLVPLIPAFLPYIALILLLFRRTAAGALALTASAFVSPAAMSGSAAIALAKDDWRSVYKWESVRFILLLLLFAVAVVLLAGNLGLGYSSFLRTLGAIIALALVPYVLHVYAVPHGNRFYAEQLKRPWMPAEKITLASHQTVIGYVLPGNDNWLAVLREDTREVVYYPVREIAGRQVCQMADFSSMEPLISLTHASTGVPLCVPGP</sequence>
<protein>
    <submittedName>
        <fullName evidence="2">Uncharacterized protein</fullName>
    </submittedName>
</protein>
<accession>A0A6L9Q718</accession>
<feature type="transmembrane region" description="Helical" evidence="1">
    <location>
        <begin position="75"/>
        <end position="98"/>
    </location>
</feature>
<name>A0A6L9Q718_9ACTN</name>
<dbReference type="Proteomes" id="UP000475532">
    <property type="component" value="Unassembled WGS sequence"/>
</dbReference>
<feature type="transmembrane region" description="Helical" evidence="1">
    <location>
        <begin position="32"/>
        <end position="55"/>
    </location>
</feature>
<dbReference type="AlphaFoldDB" id="A0A6L9Q718"/>